<dbReference type="CDD" id="cd12108">
    <property type="entry name" value="Hr-like"/>
    <property type="match status" value="1"/>
</dbReference>
<evidence type="ECO:0000259" key="1">
    <source>
        <dbReference type="Pfam" id="PF01814"/>
    </source>
</evidence>
<dbReference type="Pfam" id="PF01814">
    <property type="entry name" value="Hemerythrin"/>
    <property type="match status" value="1"/>
</dbReference>
<organism evidence="2 3">
    <name type="scientific">Somion occarium</name>
    <dbReference type="NCBI Taxonomy" id="3059160"/>
    <lineage>
        <taxon>Eukaryota</taxon>
        <taxon>Fungi</taxon>
        <taxon>Dikarya</taxon>
        <taxon>Basidiomycota</taxon>
        <taxon>Agaricomycotina</taxon>
        <taxon>Agaricomycetes</taxon>
        <taxon>Polyporales</taxon>
        <taxon>Cerrenaceae</taxon>
        <taxon>Somion</taxon>
    </lineage>
</organism>
<feature type="domain" description="Hemerythrin-like" evidence="1">
    <location>
        <begin position="19"/>
        <end position="134"/>
    </location>
</feature>
<dbReference type="EMBL" id="OZ037951">
    <property type="protein sequence ID" value="CAL1714139.1"/>
    <property type="molecule type" value="Genomic_DNA"/>
</dbReference>
<dbReference type="InterPro" id="IPR012312">
    <property type="entry name" value="Hemerythrin-like"/>
</dbReference>
<reference evidence="3" key="1">
    <citation type="submission" date="2024-04" db="EMBL/GenBank/DDBJ databases">
        <authorList>
            <person name="Shaw F."/>
            <person name="Minotto A."/>
        </authorList>
    </citation>
    <scope>NUCLEOTIDE SEQUENCE [LARGE SCALE GENOMIC DNA]</scope>
</reference>
<sequence>MVDKKQAPQDTFDVLQWNMIHAHDVFKAGCDSILRHLDNPPRDDLANFLGYCLAWAESIIEHHDAEEKIVFPFLNTKLDFSGEIEQHKAVHAPLKAMVAMIHEAQADLTKFDPQQFKELVVPLRVPLFNHLDDEVSHIGADSLKVFDEPALRKMCTDMDSYSKSHGDPFMIVPFMRSHTPPEFKDHWPVMPWVLRKLVVPILALRHSGYWKFSPYAVS</sequence>
<gene>
    <name evidence="2" type="ORF">GFSPODELE1_LOCUS9629</name>
</gene>
<dbReference type="Proteomes" id="UP001497453">
    <property type="component" value="Chromosome 8"/>
</dbReference>
<name>A0ABP1E3R6_9APHY</name>
<dbReference type="PANTHER" id="PTHR38048:SF2">
    <property type="entry name" value="HEMERYTHRIN-LIKE DOMAIN-CONTAINING PROTEIN"/>
    <property type="match status" value="1"/>
</dbReference>
<keyword evidence="3" id="KW-1185">Reference proteome</keyword>
<evidence type="ECO:0000313" key="2">
    <source>
        <dbReference type="EMBL" id="CAL1714139.1"/>
    </source>
</evidence>
<dbReference type="Gene3D" id="1.20.120.520">
    <property type="entry name" value="nmb1532 protein domain like"/>
    <property type="match status" value="1"/>
</dbReference>
<proteinExistence type="predicted"/>
<evidence type="ECO:0000313" key="3">
    <source>
        <dbReference type="Proteomes" id="UP001497453"/>
    </source>
</evidence>
<protein>
    <recommendedName>
        <fullName evidence="1">Hemerythrin-like domain-containing protein</fullName>
    </recommendedName>
</protein>
<dbReference type="InterPro" id="IPR053206">
    <property type="entry name" value="Dimeric_xanthone_biosynth"/>
</dbReference>
<accession>A0ABP1E3R6</accession>
<dbReference type="PANTHER" id="PTHR38048">
    <property type="entry name" value="EXPRESSED PROTEIN"/>
    <property type="match status" value="1"/>
</dbReference>